<keyword evidence="9" id="KW-1185">Reference proteome</keyword>
<dbReference type="SMART" id="SM00544">
    <property type="entry name" value="MA3"/>
    <property type="match status" value="1"/>
</dbReference>
<feature type="domain" description="MI" evidence="7">
    <location>
        <begin position="616"/>
        <end position="738"/>
    </location>
</feature>
<evidence type="ECO:0000256" key="5">
    <source>
        <dbReference type="ARBA" id="ARBA00057610"/>
    </source>
</evidence>
<feature type="compositionally biased region" description="Basic and acidic residues" evidence="6">
    <location>
        <begin position="113"/>
        <end position="122"/>
    </location>
</feature>
<dbReference type="Proteomes" id="UP001359559">
    <property type="component" value="Unassembled WGS sequence"/>
</dbReference>
<evidence type="ECO:0000313" key="9">
    <source>
        <dbReference type="Proteomes" id="UP001359559"/>
    </source>
</evidence>
<dbReference type="Pfam" id="PF02854">
    <property type="entry name" value="MIF4G"/>
    <property type="match status" value="1"/>
</dbReference>
<feature type="region of interest" description="Disordered" evidence="6">
    <location>
        <begin position="515"/>
        <end position="546"/>
    </location>
</feature>
<dbReference type="SMART" id="SM00543">
    <property type="entry name" value="MIF4G"/>
    <property type="match status" value="1"/>
</dbReference>
<dbReference type="PANTHER" id="PTHR23253">
    <property type="entry name" value="EUKARYOTIC TRANSLATION INITIATION FACTOR 4 GAMMA"/>
    <property type="match status" value="1"/>
</dbReference>
<comment type="function">
    <text evidence="5">Plays a role in the accumulation of some potyvirus during viral infection.</text>
</comment>
<dbReference type="GO" id="GO:0003743">
    <property type="term" value="F:translation initiation factor activity"/>
    <property type="evidence" value="ECO:0007669"/>
    <property type="project" value="UniProtKB-KW"/>
</dbReference>
<dbReference type="AlphaFoldDB" id="A0AAN9JUG0"/>
<feature type="compositionally biased region" description="Polar residues" evidence="6">
    <location>
        <begin position="97"/>
        <end position="112"/>
    </location>
</feature>
<dbReference type="GO" id="GO:0003729">
    <property type="term" value="F:mRNA binding"/>
    <property type="evidence" value="ECO:0007669"/>
    <property type="project" value="TreeGrafter"/>
</dbReference>
<evidence type="ECO:0000256" key="1">
    <source>
        <dbReference type="ARBA" id="ARBA00005775"/>
    </source>
</evidence>
<dbReference type="SUPFAM" id="SSF48371">
    <property type="entry name" value="ARM repeat"/>
    <property type="match status" value="2"/>
</dbReference>
<dbReference type="InterPro" id="IPR003890">
    <property type="entry name" value="MIF4G-like_typ-3"/>
</dbReference>
<dbReference type="InterPro" id="IPR003891">
    <property type="entry name" value="Initiation_fac_eIF4g_MI"/>
</dbReference>
<organism evidence="8 9">
    <name type="scientific">Clitoria ternatea</name>
    <name type="common">Butterfly pea</name>
    <dbReference type="NCBI Taxonomy" id="43366"/>
    <lineage>
        <taxon>Eukaryota</taxon>
        <taxon>Viridiplantae</taxon>
        <taxon>Streptophyta</taxon>
        <taxon>Embryophyta</taxon>
        <taxon>Tracheophyta</taxon>
        <taxon>Spermatophyta</taxon>
        <taxon>Magnoliopsida</taxon>
        <taxon>eudicotyledons</taxon>
        <taxon>Gunneridae</taxon>
        <taxon>Pentapetalae</taxon>
        <taxon>rosids</taxon>
        <taxon>fabids</taxon>
        <taxon>Fabales</taxon>
        <taxon>Fabaceae</taxon>
        <taxon>Papilionoideae</taxon>
        <taxon>50 kb inversion clade</taxon>
        <taxon>NPAAA clade</taxon>
        <taxon>indigoferoid/millettioid clade</taxon>
        <taxon>Phaseoleae</taxon>
        <taxon>Clitoria</taxon>
    </lineage>
</organism>
<gene>
    <name evidence="8" type="ORF">RJT34_15225</name>
</gene>
<dbReference type="Gene3D" id="1.25.40.180">
    <property type="match status" value="2"/>
</dbReference>
<feature type="compositionally biased region" description="Low complexity" evidence="6">
    <location>
        <begin position="22"/>
        <end position="36"/>
    </location>
</feature>
<dbReference type="FunFam" id="1.25.40.180:FF:000027">
    <property type="entry name" value="Eukaryotic translation initiation factor isoform 4G-2"/>
    <property type="match status" value="1"/>
</dbReference>
<comment type="caution">
    <text evidence="8">The sequence shown here is derived from an EMBL/GenBank/DDBJ whole genome shotgun (WGS) entry which is preliminary data.</text>
</comment>
<evidence type="ECO:0000256" key="4">
    <source>
        <dbReference type="ARBA" id="ARBA00022917"/>
    </source>
</evidence>
<evidence type="ECO:0000256" key="3">
    <source>
        <dbReference type="ARBA" id="ARBA00022845"/>
    </source>
</evidence>
<evidence type="ECO:0000313" key="8">
    <source>
        <dbReference type="EMBL" id="KAK7304147.1"/>
    </source>
</evidence>
<dbReference type="PANTHER" id="PTHR23253:SF53">
    <property type="entry name" value="EUKARYOTIC TRANSLATION INITIATION FACTOR ISOFORM 4G-1"/>
    <property type="match status" value="1"/>
</dbReference>
<dbReference type="PROSITE" id="PS51366">
    <property type="entry name" value="MI"/>
    <property type="match status" value="1"/>
</dbReference>
<evidence type="ECO:0000259" key="7">
    <source>
        <dbReference type="PROSITE" id="PS51366"/>
    </source>
</evidence>
<feature type="region of interest" description="Disordered" evidence="6">
    <location>
        <begin position="97"/>
        <end position="138"/>
    </location>
</feature>
<reference evidence="8 9" key="1">
    <citation type="submission" date="2024-01" db="EMBL/GenBank/DDBJ databases">
        <title>The genomes of 5 underutilized Papilionoideae crops provide insights into root nodulation and disease resistance.</title>
        <authorList>
            <person name="Yuan L."/>
        </authorList>
    </citation>
    <scope>NUCLEOTIDE SEQUENCE [LARGE SCALE GENOMIC DNA]</scope>
    <source>
        <strain evidence="8">LY-2023</strain>
        <tissue evidence="8">Leaf</tissue>
    </source>
</reference>
<protein>
    <recommendedName>
        <fullName evidence="7">MI domain-containing protein</fullName>
    </recommendedName>
</protein>
<dbReference type="InterPro" id="IPR016024">
    <property type="entry name" value="ARM-type_fold"/>
</dbReference>
<feature type="region of interest" description="Disordered" evidence="6">
    <location>
        <begin position="1"/>
        <end position="57"/>
    </location>
</feature>
<evidence type="ECO:0000256" key="6">
    <source>
        <dbReference type="SAM" id="MobiDB-lite"/>
    </source>
</evidence>
<proteinExistence type="inferred from homology"/>
<comment type="similarity">
    <text evidence="1">Belongs to the eukaryotic initiation factor 4G family.</text>
</comment>
<feature type="compositionally biased region" description="Polar residues" evidence="6">
    <location>
        <begin position="533"/>
        <end position="546"/>
    </location>
</feature>
<accession>A0AAN9JUG0</accession>
<evidence type="ECO:0000256" key="2">
    <source>
        <dbReference type="ARBA" id="ARBA00022540"/>
    </source>
</evidence>
<sequence>MQQGDSTVLSLRPGGGRGGGSRLFAPSSFSSSSPSSDLHPHVAFPLKTGDSRFEGREPVRYTRDQLLQLREAVEIPDEILKIKQDIDAELFGEDQSWGRTESNFPQQVQNRYSEPDSRDWRGRSGQLPANPDERSWDNLKDNREFGNKFDNRQLDGSQINRQDQLNSQFGRTQISALQGVGPTTLVKAEVPWSARRGSVSEKDRVLKTVNGILNKLTPEKFDVLKDQLIDSGITSADILKDVISRIFDKAVLEPTFCPMYAQLCSDLNKRLPPFPSEEPGGKDITFKRVLLNNCQEAFEGSHNLREEVKKMTAPEQMMERMDKERLIKLRTLGNIRLIGELLKQKMVPEKIVHHIVQELLGSQGSKSCPVEENVEAICQFFNTIGKQLDESTKSRRINDIYFGQLKELSMNPQLIPRLKFMIRDVLDLRANNWVPRREEIKAKTISEIHSEAEKNLGLRPGAAASIRNTHGGVQGNTNSGGFPISRPGTGGMMPGMPGTRKGPVIPGFDNDNWEYPKTRSMPRGDLSGVQAGGRSNSSLLSKPSTVNSKLLPQGSGGLISGRNSALIHGGGTFSTRPSNFGLAAEAAPLLASPAKTVPAVSSEKPPAPDARLNLDKLQRRTVSLLEEYFSVRLLDEALQCVEELKSPSYNPEVVKEAIALALDKSPACVELVSNLIEYLFIKKVFTARDIGTGCLLYGSQMDDIGIDLPKAPSNFGEIIGKLILAEGLDFKVVSEILKKVEDDMFQRAIFEGAIRVIRSASGQAVLDSQTSDIEACQSLLK</sequence>
<dbReference type="EMBL" id="JAYKXN010000003">
    <property type="protein sequence ID" value="KAK7304147.1"/>
    <property type="molecule type" value="Genomic_DNA"/>
</dbReference>
<dbReference type="GO" id="GO:0006417">
    <property type="term" value="P:regulation of translation"/>
    <property type="evidence" value="ECO:0007669"/>
    <property type="project" value="UniProtKB-KW"/>
</dbReference>
<keyword evidence="3" id="KW-0810">Translation regulation</keyword>
<name>A0AAN9JUG0_CLITE</name>
<dbReference type="GO" id="GO:0016281">
    <property type="term" value="C:eukaryotic translation initiation factor 4F complex"/>
    <property type="evidence" value="ECO:0007669"/>
    <property type="project" value="TreeGrafter"/>
</dbReference>
<keyword evidence="4" id="KW-0648">Protein biosynthesis</keyword>
<keyword evidence="2" id="KW-0396">Initiation factor</keyword>
<dbReference type="Pfam" id="PF02847">
    <property type="entry name" value="MA3"/>
    <property type="match status" value="1"/>
</dbReference>